<feature type="domain" description="OmpA-like" evidence="3">
    <location>
        <begin position="1"/>
        <end position="53"/>
    </location>
</feature>
<accession>A0A4Q9HEW2</accession>
<evidence type="ECO:0000259" key="3">
    <source>
        <dbReference type="PROSITE" id="PS51123"/>
    </source>
</evidence>
<evidence type="ECO:0000313" key="4">
    <source>
        <dbReference type="EMBL" id="TBO43344.1"/>
    </source>
</evidence>
<evidence type="ECO:0000313" key="5">
    <source>
        <dbReference type="Proteomes" id="UP000291819"/>
    </source>
</evidence>
<dbReference type="Gene3D" id="3.30.1330.60">
    <property type="entry name" value="OmpA-like domain"/>
    <property type="match status" value="1"/>
</dbReference>
<keyword evidence="5" id="KW-1185">Reference proteome</keyword>
<comment type="caution">
    <text evidence="4">The sequence shown here is derived from an EMBL/GenBank/DDBJ whole genome shotgun (WGS) entry which is preliminary data.</text>
</comment>
<name>A0A4Q9HEW2_9SPHI</name>
<protein>
    <recommendedName>
        <fullName evidence="3">OmpA-like domain-containing protein</fullName>
    </recommendedName>
</protein>
<gene>
    <name evidence="4" type="ORF">EYS08_07130</name>
</gene>
<keyword evidence="1" id="KW-0472">Membrane</keyword>
<dbReference type="PROSITE" id="PS51123">
    <property type="entry name" value="OMPA_2"/>
    <property type="match status" value="1"/>
</dbReference>
<feature type="region of interest" description="Disordered" evidence="2">
    <location>
        <begin position="31"/>
        <end position="53"/>
    </location>
</feature>
<evidence type="ECO:0000256" key="1">
    <source>
        <dbReference type="PROSITE-ProRule" id="PRU00473"/>
    </source>
</evidence>
<dbReference type="EMBL" id="SIXF01000005">
    <property type="protein sequence ID" value="TBO43344.1"/>
    <property type="molecule type" value="Genomic_DNA"/>
</dbReference>
<organism evidence="4 5">
    <name type="scientific">Pedobacter kyonggii</name>
    <dbReference type="NCBI Taxonomy" id="1926871"/>
    <lineage>
        <taxon>Bacteria</taxon>
        <taxon>Pseudomonadati</taxon>
        <taxon>Bacteroidota</taxon>
        <taxon>Sphingobacteriia</taxon>
        <taxon>Sphingobacteriales</taxon>
        <taxon>Sphingobacteriaceae</taxon>
        <taxon>Pedobacter</taxon>
    </lineage>
</organism>
<evidence type="ECO:0000256" key="2">
    <source>
        <dbReference type="SAM" id="MobiDB-lite"/>
    </source>
</evidence>
<dbReference type="SUPFAM" id="SSF103088">
    <property type="entry name" value="OmpA-like"/>
    <property type="match status" value="1"/>
</dbReference>
<dbReference type="InterPro" id="IPR036737">
    <property type="entry name" value="OmpA-like_sf"/>
</dbReference>
<dbReference type="AlphaFoldDB" id="A0A4Q9HEW2"/>
<dbReference type="InterPro" id="IPR006665">
    <property type="entry name" value="OmpA-like"/>
</dbReference>
<proteinExistence type="predicted"/>
<reference evidence="4 5" key="1">
    <citation type="submission" date="2019-02" db="EMBL/GenBank/DDBJ databases">
        <title>Pedobacter kyonggii whole genome sequence analysis.</title>
        <authorList>
            <person name="Dahal R.H."/>
        </authorList>
    </citation>
    <scope>NUCLEOTIDE SEQUENCE [LARGE SCALE GENOMIC DNA]</scope>
    <source>
        <strain evidence="4 5">K-4-11-1</strain>
    </source>
</reference>
<dbReference type="Proteomes" id="UP000291819">
    <property type="component" value="Unassembled WGS sequence"/>
</dbReference>
<sequence>MAVEGEAFKNHLTSLNIEAARISTTGKGIENPIASNNTNAGRKKNRRVEITLL</sequence>
<dbReference type="GO" id="GO:0016020">
    <property type="term" value="C:membrane"/>
    <property type="evidence" value="ECO:0007669"/>
    <property type="project" value="UniProtKB-UniRule"/>
</dbReference>
<dbReference type="OrthoDB" id="9782229at2"/>